<feature type="domain" description="DUF5681" evidence="2">
    <location>
        <begin position="27"/>
        <end position="102"/>
    </location>
</feature>
<name>A0A1E3VN89_9HYPH</name>
<protein>
    <recommendedName>
        <fullName evidence="2">DUF5681 domain-containing protein</fullName>
    </recommendedName>
</protein>
<dbReference type="EMBL" id="LPWE01000011">
    <property type="protein sequence ID" value="ODR94989.1"/>
    <property type="molecule type" value="Genomic_DNA"/>
</dbReference>
<evidence type="ECO:0000313" key="3">
    <source>
        <dbReference type="EMBL" id="ODR94989.1"/>
    </source>
</evidence>
<sequence>MMGKRKNGSRGTRDSASYEVGYQKPPKHAQFKPGQSGNPKGRPKGHRNFKTILKEVLAEKIHVREGDRTRRLSKQEALIRMTLTNALMNDNKAFASVLQLLRLAGFMDDVAEPTETENVGQDDALIVEEFLRRHGALAMQNSQQEDDSGSSQATVHLESENE</sequence>
<keyword evidence="4" id="KW-1185">Reference proteome</keyword>
<organism evidence="3 4">
    <name type="scientific">Methyloceanibacter stevinii</name>
    <dbReference type="NCBI Taxonomy" id="1774970"/>
    <lineage>
        <taxon>Bacteria</taxon>
        <taxon>Pseudomonadati</taxon>
        <taxon>Pseudomonadota</taxon>
        <taxon>Alphaproteobacteria</taxon>
        <taxon>Hyphomicrobiales</taxon>
        <taxon>Hyphomicrobiaceae</taxon>
        <taxon>Methyloceanibacter</taxon>
    </lineage>
</organism>
<dbReference type="Pfam" id="PF18932">
    <property type="entry name" value="DUF5681"/>
    <property type="match status" value="1"/>
</dbReference>
<comment type="caution">
    <text evidence="3">The sequence shown here is derived from an EMBL/GenBank/DDBJ whole genome shotgun (WGS) entry which is preliminary data.</text>
</comment>
<dbReference type="RefSeq" id="WP_083241380.1">
    <property type="nucleotide sequence ID" value="NZ_LPWE01000011.1"/>
</dbReference>
<proteinExistence type="predicted"/>
<feature type="compositionally biased region" description="Polar residues" evidence="1">
    <location>
        <begin position="139"/>
        <end position="154"/>
    </location>
</feature>
<evidence type="ECO:0000259" key="2">
    <source>
        <dbReference type="Pfam" id="PF18932"/>
    </source>
</evidence>
<evidence type="ECO:0000313" key="4">
    <source>
        <dbReference type="Proteomes" id="UP000094172"/>
    </source>
</evidence>
<dbReference type="AlphaFoldDB" id="A0A1E3VN89"/>
<dbReference type="Proteomes" id="UP000094172">
    <property type="component" value="Unassembled WGS sequence"/>
</dbReference>
<feature type="region of interest" description="Disordered" evidence="1">
    <location>
        <begin position="1"/>
        <end position="46"/>
    </location>
</feature>
<dbReference type="InterPro" id="IPR043736">
    <property type="entry name" value="DUF5681"/>
</dbReference>
<gene>
    <name evidence="3" type="ORF">AUC70_04295</name>
</gene>
<feature type="region of interest" description="Disordered" evidence="1">
    <location>
        <begin position="139"/>
        <end position="162"/>
    </location>
</feature>
<accession>A0A1E3VN89</accession>
<dbReference type="STRING" id="1774970.AUC70_04295"/>
<evidence type="ECO:0000256" key="1">
    <source>
        <dbReference type="SAM" id="MobiDB-lite"/>
    </source>
</evidence>
<reference evidence="3 4" key="1">
    <citation type="journal article" date="2016" name="Environ. Microbiol.">
        <title>New Methyloceanibacter diversity from North Sea sediments includes methanotroph containing solely the soluble methane monooxygenase.</title>
        <authorList>
            <person name="Vekeman B."/>
            <person name="Kerckhof F.M."/>
            <person name="Cremers G."/>
            <person name="de Vos P."/>
            <person name="Vandamme P."/>
            <person name="Boon N."/>
            <person name="Op den Camp H.J."/>
            <person name="Heylen K."/>
        </authorList>
    </citation>
    <scope>NUCLEOTIDE SEQUENCE [LARGE SCALE GENOMIC DNA]</scope>
    <source>
        <strain evidence="3 4">R-67176</strain>
    </source>
</reference>